<dbReference type="EMBL" id="AUPL01005943">
    <property type="protein sequence ID" value="ESL06385.1"/>
    <property type="molecule type" value="Genomic_DNA"/>
</dbReference>
<comment type="caution">
    <text evidence="2">The sequence shown here is derived from an EMBL/GenBank/DDBJ whole genome shotgun (WGS) entry which is preliminary data.</text>
</comment>
<dbReference type="VEuPathDB" id="TriTrypDB:TRSC58_05943"/>
<dbReference type="AlphaFoldDB" id="A0A061IWC0"/>
<dbReference type="GO" id="GO:0005737">
    <property type="term" value="C:cytoplasm"/>
    <property type="evidence" value="ECO:0007669"/>
    <property type="project" value="TreeGrafter"/>
</dbReference>
<name>A0A061IWC0_TRYRA</name>
<sequence>MTDVLPLMLTAHSLAASSLLLHLLPLFLSAIRFVFVFSFFVLLKQKLKETLSFCVAFGYPRFCARAKTARGCDKTMEFSGSTLSVSDVEIMVQQLKPLSIEQVGTAEWKDERERVERLNMCSHSNAVLKKDDAVKAFLVEHEKLPVLLHELLVMEMWRHRVLPLVKDSVAGNPTAYYMFPYYEMVLVNLFECIFFHEEVVVALGDDVLELVDYCWRQVSRLFAESGVNEVPAKLTPQQISEEDSRQHLERQLSHGMVQRAMTSLSILWFIIDRLEQLPLSVSNAVFNKHDLVLGLSEIMLLQPWLRRGPGVTQKYCNGEFKDVSQGDALLVCIPEAHTWFSLHKMLCDPECRRRYPYTQSKKELILRIRRFLNDTLLDQMPALASVQRALEELSFLQPPSDTDAKLKRTLTIEQVPRIATAVEASRTRSWEDIAVTFSALLKDPCIRNEDVMRMTRIFDEMFTE</sequence>
<protein>
    <recommendedName>
        <fullName evidence="4">Zinc finger, MYND-type containing 10</fullName>
    </recommendedName>
</protein>
<dbReference type="Proteomes" id="UP000031737">
    <property type="component" value="Unassembled WGS sequence"/>
</dbReference>
<reference evidence="2 3" key="1">
    <citation type="submission" date="2013-07" db="EMBL/GenBank/DDBJ databases">
        <authorList>
            <person name="Stoco P.H."/>
            <person name="Wagner G."/>
            <person name="Gerber A."/>
            <person name="Zaha A."/>
            <person name="Thompson C."/>
            <person name="Bartholomeu D.C."/>
            <person name="Luckemeyer D.D."/>
            <person name="Bahia D."/>
            <person name="Loreto E."/>
            <person name="Prestes E.B."/>
            <person name="Lima F.M."/>
            <person name="Rodrigues-Luiz G."/>
            <person name="Vallejo G.A."/>
            <person name="Filho J.F."/>
            <person name="Monteiro K.M."/>
            <person name="Tyler K.M."/>
            <person name="de Almeida L.G."/>
            <person name="Ortiz M.F."/>
            <person name="Siervo M.A."/>
            <person name="de Moraes M.H."/>
            <person name="Cunha O.L."/>
            <person name="Mendonca-Neto R."/>
            <person name="Silva R."/>
            <person name="Teixeira S.M."/>
            <person name="Murta S.M."/>
            <person name="Sincero T.C."/>
            <person name="Mendes T.A."/>
            <person name="Urmenyi T.P."/>
            <person name="Silva V.G."/>
            <person name="da Rocha W.D."/>
            <person name="Andersson B."/>
            <person name="Romanha A.J."/>
            <person name="Steindel M."/>
            <person name="de Vasconcelos A.T."/>
            <person name="Grisard E.C."/>
        </authorList>
    </citation>
    <scope>NUCLEOTIDE SEQUENCE [LARGE SCALE GENOMIC DNA]</scope>
    <source>
        <strain evidence="2 3">SC58</strain>
    </source>
</reference>
<organism evidence="2 3">
    <name type="scientific">Trypanosoma rangeli SC58</name>
    <dbReference type="NCBI Taxonomy" id="429131"/>
    <lineage>
        <taxon>Eukaryota</taxon>
        <taxon>Discoba</taxon>
        <taxon>Euglenozoa</taxon>
        <taxon>Kinetoplastea</taxon>
        <taxon>Metakinetoplastina</taxon>
        <taxon>Trypanosomatida</taxon>
        <taxon>Trypanosomatidae</taxon>
        <taxon>Trypanosoma</taxon>
        <taxon>Herpetosoma</taxon>
    </lineage>
</organism>
<gene>
    <name evidence="2" type="ORF">TRSC58_05943</name>
</gene>
<keyword evidence="1" id="KW-0472">Membrane</keyword>
<evidence type="ECO:0000313" key="2">
    <source>
        <dbReference type="EMBL" id="ESL06385.1"/>
    </source>
</evidence>
<keyword evidence="3" id="KW-1185">Reference proteome</keyword>
<dbReference type="PANTHER" id="PTHR13244:SF7">
    <property type="entry name" value="ZINC FINGER MYND DOMAIN-CONTAINING PROTEIN 10"/>
    <property type="match status" value="1"/>
</dbReference>
<evidence type="ECO:0000313" key="3">
    <source>
        <dbReference type="Proteomes" id="UP000031737"/>
    </source>
</evidence>
<proteinExistence type="predicted"/>
<keyword evidence="1" id="KW-0812">Transmembrane</keyword>
<dbReference type="OrthoDB" id="432970at2759"/>
<feature type="transmembrane region" description="Helical" evidence="1">
    <location>
        <begin position="20"/>
        <end position="43"/>
    </location>
</feature>
<dbReference type="InterPro" id="IPR052298">
    <property type="entry name" value="ZMYND10"/>
</dbReference>
<evidence type="ECO:0008006" key="4">
    <source>
        <dbReference type="Google" id="ProtNLM"/>
    </source>
</evidence>
<accession>A0A061IWC0</accession>
<evidence type="ECO:0000256" key="1">
    <source>
        <dbReference type="SAM" id="Phobius"/>
    </source>
</evidence>
<keyword evidence="1" id="KW-1133">Transmembrane helix</keyword>
<dbReference type="PANTHER" id="PTHR13244">
    <property type="entry name" value="ZINC FINGER MYND DOMAIN CONTAINING PROTEIN 10"/>
    <property type="match status" value="1"/>
</dbReference>